<evidence type="ECO:0000259" key="10">
    <source>
        <dbReference type="Pfam" id="PF21467"/>
    </source>
</evidence>
<dbReference type="EMBL" id="VFLP01000029">
    <property type="protein sequence ID" value="TRX93384.1"/>
    <property type="molecule type" value="Genomic_DNA"/>
</dbReference>
<keyword evidence="7" id="KW-0732">Signal</keyword>
<comment type="catalytic activity">
    <reaction evidence="5">
        <text>Hydrolysis of terminal non-reducing beta-D-galactose residues in beta-D-galactosides.</text>
        <dbReference type="EC" id="3.2.1.23"/>
    </reaction>
</comment>
<dbReference type="InterPro" id="IPR026283">
    <property type="entry name" value="B-gal_1-like"/>
</dbReference>
<feature type="domain" description="Glycoside hydrolase 35 catalytic" evidence="8">
    <location>
        <begin position="51"/>
        <end position="383"/>
    </location>
</feature>
<protein>
    <recommendedName>
        <fullName evidence="5">Beta-galactosidase</fullName>
        <ecNumber evidence="5">3.2.1.23</ecNumber>
    </recommendedName>
</protein>
<dbReference type="PANTHER" id="PTHR23421">
    <property type="entry name" value="BETA-GALACTOSIDASE RELATED"/>
    <property type="match status" value="1"/>
</dbReference>
<gene>
    <name evidence="11" type="ORF">FHL15_005659</name>
</gene>
<feature type="active site" description="Nucleophile" evidence="4">
    <location>
        <position position="288"/>
    </location>
</feature>
<reference evidence="12" key="1">
    <citation type="submission" date="2019-06" db="EMBL/GenBank/DDBJ databases">
        <title>Draft genome sequence of the griseofulvin-producing fungus Xylaria cubensis strain G536.</title>
        <authorList>
            <person name="Mead M.E."/>
            <person name="Raja H.A."/>
            <person name="Steenwyk J.L."/>
            <person name="Knowles S.L."/>
            <person name="Oberlies N.H."/>
            <person name="Rokas A."/>
        </authorList>
    </citation>
    <scope>NUCLEOTIDE SEQUENCE [LARGE SCALE GENOMIC DNA]</scope>
    <source>
        <strain evidence="12">G536</strain>
    </source>
</reference>
<keyword evidence="2 5" id="KW-0378">Hydrolase</keyword>
<feature type="domain" description="Beta-galactosidase 1-like first all-beta" evidence="9">
    <location>
        <begin position="428"/>
        <end position="546"/>
    </location>
</feature>
<dbReference type="InterPro" id="IPR019801">
    <property type="entry name" value="Glyco_hydro_35_CS"/>
</dbReference>
<dbReference type="Pfam" id="PF21467">
    <property type="entry name" value="BetaGal_gal-bd"/>
    <property type="match status" value="1"/>
</dbReference>
<feature type="domain" description="Beta-galactosidase galactose-binding" evidence="10">
    <location>
        <begin position="573"/>
        <end position="638"/>
    </location>
</feature>
<dbReference type="Gene3D" id="2.60.120.260">
    <property type="entry name" value="Galactose-binding domain-like"/>
    <property type="match status" value="2"/>
</dbReference>
<dbReference type="Proteomes" id="UP000319160">
    <property type="component" value="Unassembled WGS sequence"/>
</dbReference>
<dbReference type="GO" id="GO:0005975">
    <property type="term" value="P:carbohydrate metabolic process"/>
    <property type="evidence" value="ECO:0007669"/>
    <property type="project" value="InterPro"/>
</dbReference>
<evidence type="ECO:0000256" key="7">
    <source>
        <dbReference type="SAM" id="SignalP"/>
    </source>
</evidence>
<feature type="chain" id="PRO_5022039443" description="Beta-galactosidase" evidence="7">
    <location>
        <begin position="20"/>
        <end position="700"/>
    </location>
</feature>
<dbReference type="InterPro" id="IPR017853">
    <property type="entry name" value="GH"/>
</dbReference>
<evidence type="ECO:0000256" key="2">
    <source>
        <dbReference type="ARBA" id="ARBA00022801"/>
    </source>
</evidence>
<dbReference type="InterPro" id="IPR008979">
    <property type="entry name" value="Galactose-bd-like_sf"/>
</dbReference>
<dbReference type="SUPFAM" id="SSF51445">
    <property type="entry name" value="(Trans)glycosidases"/>
    <property type="match status" value="1"/>
</dbReference>
<comment type="similarity">
    <text evidence="1 6">Belongs to the glycosyl hydrolase 35 family.</text>
</comment>
<evidence type="ECO:0000313" key="11">
    <source>
        <dbReference type="EMBL" id="TRX93384.1"/>
    </source>
</evidence>
<dbReference type="AlphaFoldDB" id="A0A553HZK5"/>
<dbReference type="GO" id="GO:0004565">
    <property type="term" value="F:beta-galactosidase activity"/>
    <property type="evidence" value="ECO:0007669"/>
    <property type="project" value="UniProtKB-EC"/>
</dbReference>
<dbReference type="PROSITE" id="PS01182">
    <property type="entry name" value="GLYCOSYL_HYDROL_F35"/>
    <property type="match status" value="1"/>
</dbReference>
<dbReference type="PIRSF" id="PIRSF006336">
    <property type="entry name" value="B-gal"/>
    <property type="match status" value="1"/>
</dbReference>
<dbReference type="OrthoDB" id="1657402at2759"/>
<dbReference type="Pfam" id="PF01301">
    <property type="entry name" value="Glyco_hydro_35"/>
    <property type="match status" value="1"/>
</dbReference>
<evidence type="ECO:0000259" key="9">
    <source>
        <dbReference type="Pfam" id="PF21317"/>
    </source>
</evidence>
<evidence type="ECO:0000256" key="6">
    <source>
        <dbReference type="RuleBase" id="RU003679"/>
    </source>
</evidence>
<dbReference type="EC" id="3.2.1.23" evidence="5"/>
<keyword evidence="3 5" id="KW-0326">Glycosidase</keyword>
<accession>A0A553HZK5</accession>
<feature type="active site" description="Proton donor" evidence="4">
    <location>
        <position position="211"/>
    </location>
</feature>
<keyword evidence="12" id="KW-1185">Reference proteome</keyword>
<evidence type="ECO:0000256" key="4">
    <source>
        <dbReference type="PIRSR" id="PIRSR006336-1"/>
    </source>
</evidence>
<organism evidence="11 12">
    <name type="scientific">Xylaria flabelliformis</name>
    <dbReference type="NCBI Taxonomy" id="2512241"/>
    <lineage>
        <taxon>Eukaryota</taxon>
        <taxon>Fungi</taxon>
        <taxon>Dikarya</taxon>
        <taxon>Ascomycota</taxon>
        <taxon>Pezizomycotina</taxon>
        <taxon>Sordariomycetes</taxon>
        <taxon>Xylariomycetidae</taxon>
        <taxon>Xylariales</taxon>
        <taxon>Xylariaceae</taxon>
        <taxon>Xylaria</taxon>
    </lineage>
</organism>
<evidence type="ECO:0000313" key="12">
    <source>
        <dbReference type="Proteomes" id="UP000319160"/>
    </source>
</evidence>
<dbReference type="InterPro" id="IPR048912">
    <property type="entry name" value="BetaGal1-like_ABD1"/>
</dbReference>
<dbReference type="InterPro" id="IPR001944">
    <property type="entry name" value="Glycoside_Hdrlase_35"/>
</dbReference>
<feature type="signal peptide" evidence="7">
    <location>
        <begin position="1"/>
        <end position="19"/>
    </location>
</feature>
<dbReference type="PRINTS" id="PR00742">
    <property type="entry name" value="GLHYDRLASE35"/>
</dbReference>
<dbReference type="Pfam" id="PF21317">
    <property type="entry name" value="BetaGal_ABD_1"/>
    <property type="match status" value="1"/>
</dbReference>
<sequence>MRWVIRFAALIAAANLCSAAPSPSLLSAPTTTTTTTASATTPAEFTYDRTSFYLHGEPYVIIGGQMDPQRIPAAYWRDRLAKARAMGLNTIFSYVYWNLLEPSPGEWRNDRDKKGSSESVGGISNDVAAFFRIAQEEGLNVILRPGPYICGEREWGGFPAWLAQVPDMRVRSSNEKFMQAAEQYLVRLAADLQDMQVTRGGPLLMVQVENEYGSYGEDHAYTAGLRDILQANFEVPLYTNDGGVDWTLAGGEVSGVLAEIDGDPWSGFAAREKYITREDELGPLMDGEYYTLAPDFWGAENVHNTTVGRPSQIAQFVTDLDYVLGANNSISLYMFHGGTNFGFSNGAIWKNFTASFTTSYDYGSPLDESGRTNELYFTLRDTILKYVSPDTVPEPPANLPRLEIPEFELTPLVGLFDTLGNATVNETPVTMEQLGQEYGLVLYEHTVNTTLSGTLQPGDRARDRVIVYVNGVKKGVIDSTYSRPAQVSVSLQPGDKLQLLVENLGRVDYWSRESGTFVALEDPYKGIKGDVTVGSAVLSGWSIYSLPLEAPPRPSSKNQARNNLGTIATGSPPVFYRATFDAGRGDETSPALLDTFLSVPSGVKGNVWVNGFNLGRYWIIGPQQSLYLPGTVLKPVGNEVVILELEPDAETLTVFGAVEREWGNHPDPDYPPAHVPQSRRFDTIKKAKSGSAAVASPETK</sequence>
<dbReference type="SUPFAM" id="SSF49785">
    <property type="entry name" value="Galactose-binding domain-like"/>
    <property type="match status" value="1"/>
</dbReference>
<name>A0A553HZK5_9PEZI</name>
<dbReference type="InterPro" id="IPR031330">
    <property type="entry name" value="Gly_Hdrlase_35_cat"/>
</dbReference>
<dbReference type="Gene3D" id="3.20.20.80">
    <property type="entry name" value="Glycosidases"/>
    <property type="match status" value="1"/>
</dbReference>
<proteinExistence type="inferred from homology"/>
<evidence type="ECO:0000256" key="1">
    <source>
        <dbReference type="ARBA" id="ARBA00009809"/>
    </source>
</evidence>
<dbReference type="STRING" id="2512241.A0A553HZK5"/>
<comment type="caution">
    <text evidence="11">The sequence shown here is derived from an EMBL/GenBank/DDBJ whole genome shotgun (WGS) entry which is preliminary data.</text>
</comment>
<dbReference type="InterPro" id="IPR048913">
    <property type="entry name" value="BetaGal_gal-bd"/>
</dbReference>
<evidence type="ECO:0000256" key="5">
    <source>
        <dbReference type="RuleBase" id="RU000675"/>
    </source>
</evidence>
<evidence type="ECO:0000256" key="3">
    <source>
        <dbReference type="ARBA" id="ARBA00023295"/>
    </source>
</evidence>
<evidence type="ECO:0000259" key="8">
    <source>
        <dbReference type="Pfam" id="PF01301"/>
    </source>
</evidence>